<dbReference type="Proteomes" id="UP001164745">
    <property type="component" value="Chromosome"/>
</dbReference>
<dbReference type="InterPro" id="IPR016047">
    <property type="entry name" value="M23ase_b-sheet_dom"/>
</dbReference>
<evidence type="ECO:0000256" key="2">
    <source>
        <dbReference type="SAM" id="Coils"/>
    </source>
</evidence>
<sequence>MLMRKFKTVALVLIFVLLFESAISDTLKDYQNKLKSVEKNKKKTQQKIAEIENKQQQILDQIDDIDREIDKTKSQIDLLKNNILIVENRIKHTQEQLQLEQAKKEAYYQKFKDRIRAIYEMNNVSVSYIEILLDSKNLSDFFTRMYLFNDIIEYDKQILNEYTKSIENIKKKKAELVLLRQDLNNKKAELEKYQNSLIAEQQEKKKLLSDLEKEQDKLENMLDELERVSNELSKKIKEILARQKTKRIYSGGKLLWPLEGYYDISSYFGMRFHPILKKNKMHTGIDIAAPYGTRVLAAADGDVILAGWVSGYGKTIILDNGSGISTLYAHLSSINVSVGQKVKKGECIGNVGSTGYSTGPHLHFEVRINGDVVDPLNYLK</sequence>
<dbReference type="Pfam" id="PF24568">
    <property type="entry name" value="CC_PcsB"/>
    <property type="match status" value="1"/>
</dbReference>
<keyword evidence="2" id="KW-0175">Coiled coil</keyword>
<organism evidence="5 6">
    <name type="scientific">Caldicellulosiruptor naganoensis</name>
    <dbReference type="NCBI Taxonomy" id="29324"/>
    <lineage>
        <taxon>Bacteria</taxon>
        <taxon>Bacillati</taxon>
        <taxon>Bacillota</taxon>
        <taxon>Bacillota incertae sedis</taxon>
        <taxon>Caldicellulosiruptorales</taxon>
        <taxon>Caldicellulosiruptoraceae</taxon>
        <taxon>Caldicellulosiruptor</taxon>
    </lineage>
</organism>
<accession>A0ABY7BIQ2</accession>
<protein>
    <submittedName>
        <fullName evidence="5">Peptidoglycan DD-metalloendopeptidase family protein</fullName>
    </submittedName>
</protein>
<evidence type="ECO:0000259" key="3">
    <source>
        <dbReference type="Pfam" id="PF01551"/>
    </source>
</evidence>
<feature type="coiled-coil region" evidence="2">
    <location>
        <begin position="20"/>
        <end position="110"/>
    </location>
</feature>
<reference evidence="5" key="1">
    <citation type="submission" date="2022-12" db="EMBL/GenBank/DDBJ databases">
        <authorList>
            <person name="Bing R.G."/>
            <person name="Willard D.J."/>
            <person name="Manesh M.J.H."/>
            <person name="Laemthong T."/>
            <person name="Crosby J.R."/>
            <person name="Kelly R.M."/>
        </authorList>
    </citation>
    <scope>NUCLEOTIDE SEQUENCE</scope>
    <source>
        <strain evidence="5">DSM 8991</strain>
    </source>
</reference>
<dbReference type="CDD" id="cd12797">
    <property type="entry name" value="M23_peptidase"/>
    <property type="match status" value="1"/>
</dbReference>
<proteinExistence type="predicted"/>
<dbReference type="Gene3D" id="6.10.250.3150">
    <property type="match status" value="1"/>
</dbReference>
<evidence type="ECO:0000313" key="5">
    <source>
        <dbReference type="EMBL" id="WAM32375.1"/>
    </source>
</evidence>
<dbReference type="InterPro" id="IPR050570">
    <property type="entry name" value="Cell_wall_metabolism_enzyme"/>
</dbReference>
<keyword evidence="6" id="KW-1185">Reference proteome</keyword>
<name>A0ABY7BIQ2_9FIRM</name>
<dbReference type="SUPFAM" id="SSF51261">
    <property type="entry name" value="Duplicated hybrid motif"/>
    <property type="match status" value="1"/>
</dbReference>
<evidence type="ECO:0000256" key="1">
    <source>
        <dbReference type="ARBA" id="ARBA00022729"/>
    </source>
</evidence>
<feature type="coiled-coil region" evidence="2">
    <location>
        <begin position="159"/>
        <end position="242"/>
    </location>
</feature>
<dbReference type="PANTHER" id="PTHR21666:SF289">
    <property type="entry name" value="L-ALA--D-GLU ENDOPEPTIDASE"/>
    <property type="match status" value="1"/>
</dbReference>
<dbReference type="InterPro" id="IPR057309">
    <property type="entry name" value="PcsB_CC"/>
</dbReference>
<dbReference type="InterPro" id="IPR011055">
    <property type="entry name" value="Dup_hybrid_motif"/>
</dbReference>
<evidence type="ECO:0000259" key="4">
    <source>
        <dbReference type="Pfam" id="PF24568"/>
    </source>
</evidence>
<dbReference type="EMBL" id="CP113864">
    <property type="protein sequence ID" value="WAM32375.1"/>
    <property type="molecule type" value="Genomic_DNA"/>
</dbReference>
<gene>
    <name evidence="5" type="ORF">OTJ99_000911</name>
</gene>
<feature type="domain" description="Peptidoglycan hydrolase PcsB coiled-coil" evidence="4">
    <location>
        <begin position="108"/>
        <end position="172"/>
    </location>
</feature>
<dbReference type="Gene3D" id="2.70.70.10">
    <property type="entry name" value="Glucose Permease (Domain IIA)"/>
    <property type="match status" value="1"/>
</dbReference>
<dbReference type="PANTHER" id="PTHR21666">
    <property type="entry name" value="PEPTIDASE-RELATED"/>
    <property type="match status" value="1"/>
</dbReference>
<keyword evidence="1" id="KW-0732">Signal</keyword>
<dbReference type="Pfam" id="PF01551">
    <property type="entry name" value="Peptidase_M23"/>
    <property type="match status" value="1"/>
</dbReference>
<evidence type="ECO:0000313" key="6">
    <source>
        <dbReference type="Proteomes" id="UP001164745"/>
    </source>
</evidence>
<feature type="domain" description="M23ase beta-sheet core" evidence="3">
    <location>
        <begin position="280"/>
        <end position="375"/>
    </location>
</feature>